<dbReference type="InterPro" id="IPR006085">
    <property type="entry name" value="XPG_DNA_repair_N"/>
</dbReference>
<dbReference type="InterPro" id="IPR008918">
    <property type="entry name" value="HhH2"/>
</dbReference>
<dbReference type="GO" id="GO:0032259">
    <property type="term" value="P:methylation"/>
    <property type="evidence" value="ECO:0007669"/>
    <property type="project" value="UniProtKB-KW"/>
</dbReference>
<feature type="region of interest" description="Disordered" evidence="15">
    <location>
        <begin position="535"/>
        <end position="558"/>
    </location>
</feature>
<evidence type="ECO:0000256" key="11">
    <source>
        <dbReference type="ARBA" id="ARBA00022842"/>
    </source>
</evidence>
<keyword evidence="10" id="KW-0378">Hydrolase</keyword>
<feature type="compositionally biased region" description="Acidic residues" evidence="15">
    <location>
        <begin position="162"/>
        <end position="175"/>
    </location>
</feature>
<evidence type="ECO:0000256" key="8">
    <source>
        <dbReference type="ARBA" id="ARBA00022759"/>
    </source>
</evidence>
<dbReference type="GO" id="GO:0046872">
    <property type="term" value="F:metal ion binding"/>
    <property type="evidence" value="ECO:0007669"/>
    <property type="project" value="UniProtKB-KW"/>
</dbReference>
<keyword evidence="4" id="KW-0808">Transferase</keyword>
<dbReference type="InterPro" id="IPR006086">
    <property type="entry name" value="XPG-I_dom"/>
</dbReference>
<dbReference type="PRINTS" id="PR00853">
    <property type="entry name" value="XPGRADSUPER"/>
</dbReference>
<feature type="compositionally biased region" description="Basic and acidic residues" evidence="15">
    <location>
        <begin position="994"/>
        <end position="1014"/>
    </location>
</feature>
<evidence type="ECO:0000256" key="9">
    <source>
        <dbReference type="ARBA" id="ARBA00022763"/>
    </source>
</evidence>
<keyword evidence="4" id="KW-0489">Methyltransferase</keyword>
<proteinExistence type="inferred from homology"/>
<dbReference type="Gene3D" id="3.40.50.1010">
    <property type="entry name" value="5'-nuclease"/>
    <property type="match status" value="2"/>
</dbReference>
<keyword evidence="14" id="KW-0175">Coiled coil</keyword>
<evidence type="ECO:0000259" key="17">
    <source>
        <dbReference type="SMART" id="SM00485"/>
    </source>
</evidence>
<keyword evidence="8" id="KW-0255">Endonuclease</keyword>
<name>A0A5J5DRZ7_9PERO</name>
<dbReference type="SMART" id="SM00485">
    <property type="entry name" value="XPGN"/>
    <property type="match status" value="1"/>
</dbReference>
<organism evidence="18 19">
    <name type="scientific">Etheostoma spectabile</name>
    <name type="common">orangethroat darter</name>
    <dbReference type="NCBI Taxonomy" id="54343"/>
    <lineage>
        <taxon>Eukaryota</taxon>
        <taxon>Metazoa</taxon>
        <taxon>Chordata</taxon>
        <taxon>Craniata</taxon>
        <taxon>Vertebrata</taxon>
        <taxon>Euteleostomi</taxon>
        <taxon>Actinopterygii</taxon>
        <taxon>Neopterygii</taxon>
        <taxon>Teleostei</taxon>
        <taxon>Neoteleostei</taxon>
        <taxon>Acanthomorphata</taxon>
        <taxon>Eupercaria</taxon>
        <taxon>Perciformes</taxon>
        <taxon>Percoidei</taxon>
        <taxon>Percidae</taxon>
        <taxon>Etheostomatinae</taxon>
        <taxon>Etheostoma</taxon>
    </lineage>
</organism>
<dbReference type="SUPFAM" id="SSF53335">
    <property type="entry name" value="S-adenosyl-L-methionine-dependent methyltransferases"/>
    <property type="match status" value="1"/>
</dbReference>
<dbReference type="Pfam" id="PF00752">
    <property type="entry name" value="XPG_N"/>
    <property type="match status" value="1"/>
</dbReference>
<evidence type="ECO:0000256" key="1">
    <source>
        <dbReference type="ARBA" id="ARBA00001946"/>
    </source>
</evidence>
<evidence type="ECO:0000256" key="2">
    <source>
        <dbReference type="ARBA" id="ARBA00004123"/>
    </source>
</evidence>
<evidence type="ECO:0000256" key="12">
    <source>
        <dbReference type="ARBA" id="ARBA00023204"/>
    </source>
</evidence>
<evidence type="ECO:0000256" key="7">
    <source>
        <dbReference type="ARBA" id="ARBA00022723"/>
    </source>
</evidence>
<dbReference type="FunFam" id="3.40.50.1010:FF:000022">
    <property type="entry name" value="DNA repair protein complementing XP-G cells homolog"/>
    <property type="match status" value="1"/>
</dbReference>
<evidence type="ECO:0008006" key="20">
    <source>
        <dbReference type="Google" id="ProtNLM"/>
    </source>
</evidence>
<dbReference type="Pfam" id="PF10294">
    <property type="entry name" value="Methyltransf_16"/>
    <property type="match status" value="1"/>
</dbReference>
<keyword evidence="9" id="KW-0227">DNA damage</keyword>
<protein>
    <recommendedName>
        <fullName evidence="20">XPG N-terminal domain-containing protein</fullName>
    </recommendedName>
</protein>
<evidence type="ECO:0000256" key="3">
    <source>
        <dbReference type="ARBA" id="ARBA00005283"/>
    </source>
</evidence>
<dbReference type="Pfam" id="PF00867">
    <property type="entry name" value="XPG_I"/>
    <property type="match status" value="1"/>
</dbReference>
<keyword evidence="12" id="KW-0234">DNA repair</keyword>
<dbReference type="GO" id="GO:0016788">
    <property type="term" value="F:hydrolase activity, acting on ester bonds"/>
    <property type="evidence" value="ECO:0007669"/>
    <property type="project" value="InterPro"/>
</dbReference>
<evidence type="ECO:0000313" key="19">
    <source>
        <dbReference type="Proteomes" id="UP000327493"/>
    </source>
</evidence>
<evidence type="ECO:0000256" key="6">
    <source>
        <dbReference type="ARBA" id="ARBA00022722"/>
    </source>
</evidence>
<dbReference type="InterPro" id="IPR029063">
    <property type="entry name" value="SAM-dependent_MTases_sf"/>
</dbReference>
<dbReference type="GO" id="GO:0005634">
    <property type="term" value="C:nucleus"/>
    <property type="evidence" value="ECO:0007669"/>
    <property type="project" value="UniProtKB-SubCell"/>
</dbReference>
<evidence type="ECO:0000256" key="10">
    <source>
        <dbReference type="ARBA" id="ARBA00022801"/>
    </source>
</evidence>
<accession>A0A5J5DRZ7</accession>
<comment type="similarity">
    <text evidence="3">Belongs to the XPG/RAD2 endonuclease family. XPG subfamily.</text>
</comment>
<comment type="cofactor">
    <cofactor evidence="1">
        <name>Mg(2+)</name>
        <dbReference type="ChEBI" id="CHEBI:18420"/>
    </cofactor>
</comment>
<feature type="domain" description="XPG-I" evidence="16">
    <location>
        <begin position="753"/>
        <end position="824"/>
    </location>
</feature>
<feature type="compositionally biased region" description="Polar residues" evidence="15">
    <location>
        <begin position="1034"/>
        <end position="1056"/>
    </location>
</feature>
<comment type="subcellular location">
    <subcellularLocation>
        <location evidence="2">Nucleus</location>
    </subcellularLocation>
</comment>
<sequence>MGVHGLWRLLESTGKPINPETLEGKTPPDISIWLNQAVKGVRDREGNSVQNAHLLTLFNRICKLLFFRIRPVFVFDGDAPLLKKQTLALRRQRKEELSRESKQTNEKLLKTFLKRQAIKAALGDQSKDPLPSLSTVRRDGVDDMYVLPALPAAEEKDKNSSEEEEEEEKDLEETDDGYHMYQGELYEDPNSVDINSEEFASLPPEMKHEILKDMKEFSKRRRTMYHKPPEHSGDFSQYQLTGLLQRNKLNQRLEGVEKEMRQQSSGSTPQLYQLDGDQQSQSVESHRLVSEDSSHYILIKGSKKKSETAPESRPAAAAWSGSSLTGCQRRAVDRPEPLWRPACEDVAEVQGPSSKNSNPSVLKPPRGDTSPPSPRTLKAIQAAMSDSSDEEKVDHDKDGSTSPRTLLAIQQALAEEEDGAAVHSTLISSTSTKLQANIHHPGPQVVITISEEEAKPEDVNPLPNEKSDFKGNPTGHRLHVKDCLIVSSSEDEMESVIGQRNEALRFAAQQQTPDAEMKSEEETKSRQLTEVIHTLSSGQLEKPKPEELEGLNTKPQAAAASNQNALSINLSAPLFGTEIHPALVKPRSNKMIEAQGERNGDDVKSEGSEESESEESFIEVSDEEFREEDADDSLVMAGEKGPPDEVCRDETKQEEKPQEGLTQAPAAALELEEEEDEKRQTEEKALKDGTETEESSSTPAINEWEHFDVDELEALESSLQAEQSSLRELKQQQERMANTVTGQMHLESQELLRLFGVPYIVAPMEAEAQCAALDRAEHTHGTITDDSDVTKLINLAYLLGSDYTEGVPGVGHVTGMEILNEFPGPGLEPLSQFSKWWLEAQEKKRLVADTRDTKVKKKLRDLKLHPGFPNPAVAQAYLQPAVDQSESFFSWGRPQLDMIKEYPRSFTFCLSRFGWSSRRTEETLQPVIKQLNIQQTQLRIDSFFRMEQQEKQAIRSQRLRRAITCLKRKEREDGEEEEENSEEEMPSPSKSKKGKEANRSLKKGGGGEREEERTVAGGGFLGSEVIVKSPLKDVSSTSQESLSVKAVSQSTKTGPQRTRRSSSSSSSSGEDSNGGAEVAMVTARSVFEGSRRGRGGRSTRGRGSTRGKGRAKKFCLLPPQLQFSSAAVAVPRSYCIKEGLKYAQRELLGGVEEVWGVLGLTTLTPSNMDTQPPRVMKDDSETKKEGAAVDAELAKAIMARCFHPSIMGPEAWEGYVFSDLEIRIKESTDLYGAVLWPSAMVLCHFLETNRDKHNLTDKNVIELGAGTGLVSVVSSLLGAKVTSTDLPDVLGNLQYNVMRNTRGRCKYIPLVTELIWGPEVEQRFPHATHCFDYILAADVVYSHPYLEELMDTFDYLCQENTQILWAMRFRLDPENSFVDRFRQRFHVEELYDLPSLSIKLYRAWRKDNRTKDQGQAAA</sequence>
<dbReference type="GO" id="GO:0008168">
    <property type="term" value="F:methyltransferase activity"/>
    <property type="evidence" value="ECO:0007669"/>
    <property type="project" value="UniProtKB-KW"/>
</dbReference>
<evidence type="ECO:0000256" key="13">
    <source>
        <dbReference type="ARBA" id="ARBA00023242"/>
    </source>
</evidence>
<feature type="domain" description="XPG N-terminal" evidence="17">
    <location>
        <begin position="1"/>
        <end position="97"/>
    </location>
</feature>
<dbReference type="InterPro" id="IPR019974">
    <property type="entry name" value="XPG_CS"/>
</dbReference>
<feature type="compositionally biased region" description="Polar residues" evidence="15">
    <location>
        <begin position="262"/>
        <end position="283"/>
    </location>
</feature>
<feature type="compositionally biased region" description="Basic and acidic residues" evidence="15">
    <location>
        <begin position="641"/>
        <end position="658"/>
    </location>
</feature>
<keyword evidence="19" id="KW-1185">Reference proteome</keyword>
<feature type="region of interest" description="Disordered" evidence="15">
    <location>
        <begin position="256"/>
        <end position="289"/>
    </location>
</feature>
<gene>
    <name evidence="18" type="ORF">FQN60_011119</name>
</gene>
<dbReference type="InterPro" id="IPR036279">
    <property type="entry name" value="5-3_exonuclease_C_sf"/>
</dbReference>
<keyword evidence="7" id="KW-0479">Metal-binding</keyword>
<feature type="compositionally biased region" description="Basic and acidic residues" evidence="15">
    <location>
        <begin position="677"/>
        <end position="690"/>
    </location>
</feature>
<keyword evidence="11" id="KW-0460">Magnesium</keyword>
<feature type="region of interest" description="Disordered" evidence="15">
    <location>
        <begin position="593"/>
        <end position="704"/>
    </location>
</feature>
<keyword evidence="5" id="KW-0949">S-adenosyl-L-methionine</keyword>
<dbReference type="GO" id="GO:0004520">
    <property type="term" value="F:DNA endonuclease activity"/>
    <property type="evidence" value="ECO:0007669"/>
    <property type="project" value="TreeGrafter"/>
</dbReference>
<dbReference type="EMBL" id="VOFY01000001">
    <property type="protein sequence ID" value="KAA8595828.1"/>
    <property type="molecule type" value="Genomic_DNA"/>
</dbReference>
<dbReference type="CDD" id="cd09868">
    <property type="entry name" value="PIN_XPG_RAD2"/>
    <property type="match status" value="2"/>
</dbReference>
<dbReference type="PROSITE" id="PS00842">
    <property type="entry name" value="XPG_2"/>
    <property type="match status" value="1"/>
</dbReference>
<dbReference type="FunFam" id="1.10.150.20:FF:000037">
    <property type="entry name" value="DNA repair protein complementing XP-G cells homolog"/>
    <property type="match status" value="1"/>
</dbReference>
<dbReference type="SMART" id="SM00484">
    <property type="entry name" value="XPGI"/>
    <property type="match status" value="1"/>
</dbReference>
<comment type="caution">
    <text evidence="18">The sequence shown here is derived from an EMBL/GenBank/DDBJ whole genome shotgun (WGS) entry which is preliminary data.</text>
</comment>
<dbReference type="InterPro" id="IPR019410">
    <property type="entry name" value="Methyltransf_16"/>
</dbReference>
<evidence type="ECO:0000256" key="14">
    <source>
        <dbReference type="SAM" id="Coils"/>
    </source>
</evidence>
<feature type="coiled-coil region" evidence="14">
    <location>
        <begin position="712"/>
        <end position="739"/>
    </location>
</feature>
<feature type="compositionally biased region" description="Polar residues" evidence="15">
    <location>
        <begin position="351"/>
        <end position="360"/>
    </location>
</feature>
<reference evidence="18 19" key="1">
    <citation type="submission" date="2019-08" db="EMBL/GenBank/DDBJ databases">
        <title>A chromosome-level genome assembly, high-density linkage maps, and genome scans reveal the genomic architecture of hybrid incompatibilities underlying speciation via character displacement in darters (Percidae: Etheostominae).</title>
        <authorList>
            <person name="Moran R.L."/>
            <person name="Catchen J.M."/>
            <person name="Fuller R.C."/>
        </authorList>
    </citation>
    <scope>NUCLEOTIDE SEQUENCE [LARGE SCALE GENOMIC DNA]</scope>
    <source>
        <strain evidence="18">EspeVRDwgs_2016</strain>
        <tissue evidence="18">Muscle</tissue>
    </source>
</reference>
<evidence type="ECO:0000256" key="4">
    <source>
        <dbReference type="ARBA" id="ARBA00022603"/>
    </source>
</evidence>
<feature type="region of interest" description="Disordered" evidence="15">
    <location>
        <begin position="149"/>
        <end position="176"/>
    </location>
</feature>
<evidence type="ECO:0000259" key="16">
    <source>
        <dbReference type="SMART" id="SM00484"/>
    </source>
</evidence>
<dbReference type="Gene3D" id="1.10.150.20">
    <property type="entry name" value="5' to 3' exonuclease, C-terminal subdomain"/>
    <property type="match status" value="1"/>
</dbReference>
<keyword evidence="13" id="KW-0539">Nucleus</keyword>
<dbReference type="SUPFAM" id="SSF88723">
    <property type="entry name" value="PIN domain-like"/>
    <property type="match status" value="1"/>
</dbReference>
<feature type="compositionally biased region" description="Acidic residues" evidence="15">
    <location>
        <begin position="608"/>
        <end position="632"/>
    </location>
</feature>
<feature type="compositionally biased region" description="Basic and acidic residues" evidence="15">
    <location>
        <begin position="390"/>
        <end position="399"/>
    </location>
</feature>
<dbReference type="Gene3D" id="3.40.50.150">
    <property type="entry name" value="Vaccinia Virus protein VP39"/>
    <property type="match status" value="1"/>
</dbReference>
<dbReference type="InterPro" id="IPR029060">
    <property type="entry name" value="PIN-like_dom_sf"/>
</dbReference>
<evidence type="ECO:0000313" key="18">
    <source>
        <dbReference type="EMBL" id="KAA8595828.1"/>
    </source>
</evidence>
<feature type="region of interest" description="Disordered" evidence="15">
    <location>
        <begin position="1032"/>
        <end position="1110"/>
    </location>
</feature>
<feature type="region of interest" description="Disordered" evidence="15">
    <location>
        <begin position="301"/>
        <end position="331"/>
    </location>
</feature>
<dbReference type="PANTHER" id="PTHR16171">
    <property type="entry name" value="DNA REPAIR PROTEIN COMPLEMENTING XP-G CELLS-RELATED"/>
    <property type="match status" value="1"/>
</dbReference>
<dbReference type="InterPro" id="IPR006084">
    <property type="entry name" value="XPG/Rad2"/>
</dbReference>
<dbReference type="InterPro" id="IPR001044">
    <property type="entry name" value="XPG/Rad2_eukaryotes"/>
</dbReference>
<dbReference type="Proteomes" id="UP000327493">
    <property type="component" value="Chromosome 1"/>
</dbReference>
<keyword evidence="6" id="KW-0540">Nuclease</keyword>
<dbReference type="GO" id="GO:0006289">
    <property type="term" value="P:nucleotide-excision repair"/>
    <property type="evidence" value="ECO:0007669"/>
    <property type="project" value="InterPro"/>
</dbReference>
<feature type="region of interest" description="Disordered" evidence="15">
    <location>
        <begin position="346"/>
        <end position="402"/>
    </location>
</feature>
<feature type="region of interest" description="Disordered" evidence="15">
    <location>
        <begin position="454"/>
        <end position="474"/>
    </location>
</feature>
<dbReference type="PROSITE" id="PS00841">
    <property type="entry name" value="XPG_1"/>
    <property type="match status" value="1"/>
</dbReference>
<evidence type="ECO:0000256" key="5">
    <source>
        <dbReference type="ARBA" id="ARBA00022691"/>
    </source>
</evidence>
<feature type="compositionally biased region" description="Basic and acidic residues" evidence="15">
    <location>
        <begin position="595"/>
        <end position="607"/>
    </location>
</feature>
<dbReference type="SMART" id="SM00279">
    <property type="entry name" value="HhH2"/>
    <property type="match status" value="1"/>
</dbReference>
<dbReference type="PANTHER" id="PTHR16171:SF11">
    <property type="entry name" value="DNA EXCISION REPAIR PROTEIN ERCC-5"/>
    <property type="match status" value="1"/>
</dbReference>
<dbReference type="SUPFAM" id="SSF47807">
    <property type="entry name" value="5' to 3' exonuclease, C-terminal subdomain"/>
    <property type="match status" value="1"/>
</dbReference>
<feature type="compositionally biased region" description="Basic residues" evidence="15">
    <location>
        <begin position="1092"/>
        <end position="1110"/>
    </location>
</feature>
<dbReference type="PRINTS" id="PR00066">
    <property type="entry name" value="XRODRMPGMNTG"/>
</dbReference>
<feature type="region of interest" description="Disordered" evidence="15">
    <location>
        <begin position="969"/>
        <end position="1017"/>
    </location>
</feature>
<evidence type="ECO:0000256" key="15">
    <source>
        <dbReference type="SAM" id="MobiDB-lite"/>
    </source>
</evidence>
<dbReference type="GO" id="GO:0003697">
    <property type="term" value="F:single-stranded DNA binding"/>
    <property type="evidence" value="ECO:0007669"/>
    <property type="project" value="InterPro"/>
</dbReference>
<feature type="compositionally biased region" description="Acidic residues" evidence="15">
    <location>
        <begin position="973"/>
        <end position="985"/>
    </location>
</feature>